<dbReference type="Pfam" id="PF04448">
    <property type="entry name" value="DUF551"/>
    <property type="match status" value="1"/>
</dbReference>
<organism evidence="2 3">
    <name type="scientific">Actinobacillus equuli subsp. equuli</name>
    <dbReference type="NCBI Taxonomy" id="202947"/>
    <lineage>
        <taxon>Bacteria</taxon>
        <taxon>Pseudomonadati</taxon>
        <taxon>Pseudomonadota</taxon>
        <taxon>Gammaproteobacteria</taxon>
        <taxon>Pasteurellales</taxon>
        <taxon>Pasteurellaceae</taxon>
        <taxon>Actinobacillus</taxon>
    </lineage>
</organism>
<reference evidence="2" key="2">
    <citation type="journal article" date="2023" name="Pathogens">
        <title>Pathological Features and Genomic Characterization of an Actinobacillus equuli subsp. equuli Bearing Unique Virulence-Associated Genes from an Adult Horse with Pleuropneumonia.</title>
        <authorList>
            <person name="Kamali M."/>
            <person name="Carossino M."/>
            <person name="Del Piero F."/>
            <person name="Peak L."/>
            <person name="Mitchell M.S."/>
            <person name="Willette J."/>
            <person name="Baker R."/>
            <person name="Li F."/>
            <person name="Kenez A."/>
            <person name="Balasuriya U.B.R."/>
            <person name="Go Y.Y."/>
        </authorList>
    </citation>
    <scope>NUCLEOTIDE SEQUENCE</scope>
    <source>
        <strain evidence="2">4524</strain>
    </source>
</reference>
<dbReference type="AlphaFoldDB" id="A0A9X4JCL7"/>
<proteinExistence type="predicted"/>
<keyword evidence="3" id="KW-1185">Reference proteome</keyword>
<protein>
    <submittedName>
        <fullName evidence="2">DUF551 domain-containing protein</fullName>
    </submittedName>
</protein>
<evidence type="ECO:0000313" key="2">
    <source>
        <dbReference type="EMBL" id="MDE8034947.1"/>
    </source>
</evidence>
<dbReference type="Proteomes" id="UP001142444">
    <property type="component" value="Unassembled WGS sequence"/>
</dbReference>
<dbReference type="RefSeq" id="WP_275217986.1">
    <property type="nucleotide sequence ID" value="NZ_JAPHVQ010000005.1"/>
</dbReference>
<reference evidence="2" key="1">
    <citation type="submission" date="2022-11" db="EMBL/GenBank/DDBJ databases">
        <authorList>
            <person name="Kamali M."/>
            <person name="Peak L."/>
            <person name="Go Y.Y."/>
            <person name="Balasuriya U.B.R."/>
            <person name="Carossino M."/>
        </authorList>
    </citation>
    <scope>NUCLEOTIDE SEQUENCE</scope>
    <source>
        <strain evidence="2">4524</strain>
    </source>
</reference>
<sequence length="66" mass="7563">MEKENNGWISVKDKLPEPQQNVIIFNGFYLIGKFNGQDWITNGGLLGLRPVYGVTHWQPLPPRPQD</sequence>
<evidence type="ECO:0000313" key="3">
    <source>
        <dbReference type="Proteomes" id="UP001142444"/>
    </source>
</evidence>
<feature type="domain" description="DUF551" evidence="1">
    <location>
        <begin position="7"/>
        <end position="65"/>
    </location>
</feature>
<gene>
    <name evidence="2" type="ORF">OQ257_07180</name>
</gene>
<name>A0A9X4JCL7_ACTEU</name>
<dbReference type="InterPro" id="IPR007539">
    <property type="entry name" value="DUF551"/>
</dbReference>
<comment type="caution">
    <text evidence="2">The sequence shown here is derived from an EMBL/GenBank/DDBJ whole genome shotgun (WGS) entry which is preliminary data.</text>
</comment>
<accession>A0A9X4JCL7</accession>
<dbReference type="EMBL" id="JAPHVQ010000005">
    <property type="protein sequence ID" value="MDE8034947.1"/>
    <property type="molecule type" value="Genomic_DNA"/>
</dbReference>
<evidence type="ECO:0000259" key="1">
    <source>
        <dbReference type="Pfam" id="PF04448"/>
    </source>
</evidence>